<comment type="caution">
    <text evidence="4">The sequence shown here is derived from an EMBL/GenBank/DDBJ whole genome shotgun (WGS) entry which is preliminary data.</text>
</comment>
<keyword evidence="5" id="KW-1185">Reference proteome</keyword>
<reference evidence="5" key="1">
    <citation type="journal article" date="2019" name="Int. J. Syst. Evol. Microbiol.">
        <title>The Global Catalogue of Microorganisms (GCM) 10K type strain sequencing project: providing services to taxonomists for standard genome sequencing and annotation.</title>
        <authorList>
            <consortium name="The Broad Institute Genomics Platform"/>
            <consortium name="The Broad Institute Genome Sequencing Center for Infectious Disease"/>
            <person name="Wu L."/>
            <person name="Ma J."/>
        </authorList>
    </citation>
    <scope>NUCLEOTIDE SEQUENCE [LARGE SCALE GENOMIC DNA]</scope>
    <source>
        <strain evidence="5">KCTC 23701</strain>
    </source>
</reference>
<dbReference type="InterPro" id="IPR036679">
    <property type="entry name" value="FlgN-like_sf"/>
</dbReference>
<comment type="similarity">
    <text evidence="2">Belongs to the FlgN family.</text>
</comment>
<dbReference type="EMBL" id="BMYO01000005">
    <property type="protein sequence ID" value="GHD63387.1"/>
    <property type="molecule type" value="Genomic_DNA"/>
</dbReference>
<evidence type="ECO:0008006" key="6">
    <source>
        <dbReference type="Google" id="ProtNLM"/>
    </source>
</evidence>
<dbReference type="InterPro" id="IPR007809">
    <property type="entry name" value="FlgN-like"/>
</dbReference>
<dbReference type="RefSeq" id="WP_189460491.1">
    <property type="nucleotide sequence ID" value="NZ_BMYO01000005.1"/>
</dbReference>
<name>A0ABQ3H1L9_9NEIS</name>
<accession>A0ABQ3H1L9</accession>
<comment type="function">
    <text evidence="1">Required for the efficient initiation of filament assembly.</text>
</comment>
<evidence type="ECO:0000313" key="4">
    <source>
        <dbReference type="EMBL" id="GHD63387.1"/>
    </source>
</evidence>
<evidence type="ECO:0000256" key="1">
    <source>
        <dbReference type="ARBA" id="ARBA00002397"/>
    </source>
</evidence>
<sequence>MTRQDAFKRLMLGVSADHRDYQQLETLLQSQFAAALRHDGVALTAIGAQVMTLVEAMDARRQERVAVAGLLLGRKPASMGAVIASLSGKPRATLEAWWQRLEALVNECKALNTRNGQLMASQFEIMQRVLHGESDTYVPD</sequence>
<dbReference type="Pfam" id="PF05130">
    <property type="entry name" value="FlgN"/>
    <property type="match status" value="1"/>
</dbReference>
<dbReference type="Gene3D" id="1.20.58.300">
    <property type="entry name" value="FlgN-like"/>
    <property type="match status" value="1"/>
</dbReference>
<dbReference type="SUPFAM" id="SSF140566">
    <property type="entry name" value="FlgN-like"/>
    <property type="match status" value="1"/>
</dbReference>
<evidence type="ECO:0000256" key="2">
    <source>
        <dbReference type="ARBA" id="ARBA00007703"/>
    </source>
</evidence>
<evidence type="ECO:0000256" key="3">
    <source>
        <dbReference type="ARBA" id="ARBA00022795"/>
    </source>
</evidence>
<evidence type="ECO:0000313" key="5">
    <source>
        <dbReference type="Proteomes" id="UP000604737"/>
    </source>
</evidence>
<keyword evidence="3" id="KW-1005">Bacterial flagellum biogenesis</keyword>
<organism evidence="4 5">
    <name type="scientific">Jeongeupia chitinilytica</name>
    <dbReference type="NCBI Taxonomy" id="1041641"/>
    <lineage>
        <taxon>Bacteria</taxon>
        <taxon>Pseudomonadati</taxon>
        <taxon>Pseudomonadota</taxon>
        <taxon>Betaproteobacteria</taxon>
        <taxon>Neisseriales</taxon>
        <taxon>Chitinibacteraceae</taxon>
        <taxon>Jeongeupia</taxon>
    </lineage>
</organism>
<proteinExistence type="inferred from homology"/>
<dbReference type="Proteomes" id="UP000604737">
    <property type="component" value="Unassembled WGS sequence"/>
</dbReference>
<gene>
    <name evidence="4" type="ORF">GCM10007350_20660</name>
</gene>
<protein>
    <recommendedName>
        <fullName evidence="6">Flagellar protein FlgN</fullName>
    </recommendedName>
</protein>